<dbReference type="AlphaFoldDB" id="M0BNH4"/>
<evidence type="ECO:0000259" key="2">
    <source>
        <dbReference type="Pfam" id="PF19099"/>
    </source>
</evidence>
<feature type="region of interest" description="Disordered" evidence="1">
    <location>
        <begin position="1"/>
        <end position="62"/>
    </location>
</feature>
<evidence type="ECO:0000313" key="3">
    <source>
        <dbReference type="EMBL" id="ELZ12002.1"/>
    </source>
</evidence>
<keyword evidence="4" id="KW-1185">Reference proteome</keyword>
<dbReference type="STRING" id="1227490.C479_06137"/>
<organism evidence="3 4">
    <name type="scientific">Halovivax asiaticus JCM 14624</name>
    <dbReference type="NCBI Taxonomy" id="1227490"/>
    <lineage>
        <taxon>Archaea</taxon>
        <taxon>Methanobacteriati</taxon>
        <taxon>Methanobacteriota</taxon>
        <taxon>Stenosarchaea group</taxon>
        <taxon>Halobacteria</taxon>
        <taxon>Halobacteriales</taxon>
        <taxon>Natrialbaceae</taxon>
        <taxon>Halovivax</taxon>
    </lineage>
</organism>
<feature type="domain" description="DUF5786" evidence="2">
    <location>
        <begin position="3"/>
        <end position="56"/>
    </location>
</feature>
<dbReference type="InterPro" id="IPR043902">
    <property type="entry name" value="DUF5786"/>
</dbReference>
<evidence type="ECO:0000313" key="4">
    <source>
        <dbReference type="Proteomes" id="UP000011560"/>
    </source>
</evidence>
<proteinExistence type="predicted"/>
<sequence length="62" mass="6707">MGFGSDDESKQETQSSNTGGGRRSRGFGPRNDYDGTVSVESDDSTDEPLDQFGTIKDRTDAE</sequence>
<dbReference type="Pfam" id="PF19099">
    <property type="entry name" value="DUF5786"/>
    <property type="match status" value="1"/>
</dbReference>
<accession>M0BNH4</accession>
<name>M0BNH4_9EURY</name>
<dbReference type="RefSeq" id="WP_007699425.1">
    <property type="nucleotide sequence ID" value="NZ_AOIQ01000010.1"/>
</dbReference>
<comment type="caution">
    <text evidence="3">The sequence shown here is derived from an EMBL/GenBank/DDBJ whole genome shotgun (WGS) entry which is preliminary data.</text>
</comment>
<protein>
    <recommendedName>
        <fullName evidence="2">DUF5786 domain-containing protein</fullName>
    </recommendedName>
</protein>
<gene>
    <name evidence="3" type="ORF">C479_06137</name>
</gene>
<feature type="compositionally biased region" description="Acidic residues" evidence="1">
    <location>
        <begin position="40"/>
        <end position="49"/>
    </location>
</feature>
<dbReference type="EMBL" id="AOIQ01000010">
    <property type="protein sequence ID" value="ELZ12002.1"/>
    <property type="molecule type" value="Genomic_DNA"/>
</dbReference>
<reference evidence="3 4" key="1">
    <citation type="journal article" date="2014" name="PLoS Genet.">
        <title>Phylogenetically driven sequencing of extremely halophilic archaea reveals strategies for static and dynamic osmo-response.</title>
        <authorList>
            <person name="Becker E.A."/>
            <person name="Seitzer P.M."/>
            <person name="Tritt A."/>
            <person name="Larsen D."/>
            <person name="Krusor M."/>
            <person name="Yao A.I."/>
            <person name="Wu D."/>
            <person name="Madern D."/>
            <person name="Eisen J.A."/>
            <person name="Darling A.E."/>
            <person name="Facciotti M.T."/>
        </authorList>
    </citation>
    <scope>NUCLEOTIDE SEQUENCE [LARGE SCALE GENOMIC DNA]</scope>
    <source>
        <strain evidence="3 4">JCM 14624</strain>
    </source>
</reference>
<dbReference type="Proteomes" id="UP000011560">
    <property type="component" value="Unassembled WGS sequence"/>
</dbReference>
<evidence type="ECO:0000256" key="1">
    <source>
        <dbReference type="SAM" id="MobiDB-lite"/>
    </source>
</evidence>